<proteinExistence type="predicted"/>
<organism evidence="2 4">
    <name type="scientific">Metarhizium rileyi (strain RCEF 4871)</name>
    <name type="common">Nomuraea rileyi</name>
    <dbReference type="NCBI Taxonomy" id="1649241"/>
    <lineage>
        <taxon>Eukaryota</taxon>
        <taxon>Fungi</taxon>
        <taxon>Dikarya</taxon>
        <taxon>Ascomycota</taxon>
        <taxon>Pezizomycotina</taxon>
        <taxon>Sordariomycetes</taxon>
        <taxon>Hypocreomycetidae</taxon>
        <taxon>Hypocreales</taxon>
        <taxon>Clavicipitaceae</taxon>
        <taxon>Metarhizium</taxon>
    </lineage>
</organism>
<dbReference type="Proteomes" id="UP000243498">
    <property type="component" value="Unassembled WGS sequence"/>
</dbReference>
<dbReference type="EMBL" id="SBHS01000029">
    <property type="protein sequence ID" value="TWU72316.1"/>
    <property type="molecule type" value="Genomic_DNA"/>
</dbReference>
<comment type="caution">
    <text evidence="2">The sequence shown here is derived from an EMBL/GenBank/DDBJ whole genome shotgun (WGS) entry which is preliminary data.</text>
</comment>
<dbReference type="AlphaFoldDB" id="A0A162JEP5"/>
<evidence type="ECO:0000313" key="5">
    <source>
        <dbReference type="Proteomes" id="UP000317257"/>
    </source>
</evidence>
<protein>
    <recommendedName>
        <fullName evidence="6">Small secreted protein</fullName>
    </recommendedName>
</protein>
<evidence type="ECO:0000313" key="3">
    <source>
        <dbReference type="EMBL" id="TWU72316.1"/>
    </source>
</evidence>
<keyword evidence="4" id="KW-1185">Reference proteome</keyword>
<accession>A0A5C6G8Q3</accession>
<feature type="chain" id="PRO_5007835855" description="Small secreted protein" evidence="1">
    <location>
        <begin position="20"/>
        <end position="150"/>
    </location>
</feature>
<dbReference type="Proteomes" id="UP000317257">
    <property type="component" value="Unassembled WGS sequence"/>
</dbReference>
<evidence type="ECO:0008006" key="6">
    <source>
        <dbReference type="Google" id="ProtNLM"/>
    </source>
</evidence>
<feature type="signal peptide" evidence="1">
    <location>
        <begin position="1"/>
        <end position="19"/>
    </location>
</feature>
<evidence type="ECO:0000313" key="2">
    <source>
        <dbReference type="EMBL" id="OAA41063.1"/>
    </source>
</evidence>
<gene>
    <name evidence="3" type="ORF">ED733_000383</name>
    <name evidence="2" type="ORF">NOR_05645</name>
</gene>
<name>A0A162JEP5_METRR</name>
<keyword evidence="1" id="KW-0732">Signal</keyword>
<sequence length="150" mass="16252">MQLTQTIVAALFAASSVVAAPAQPEKSMMTTGVPEWTIESAQRKCNKENTQCNWTFKINPKIYSKTPVNFVVKKSGSSPASQSNGGAQRFGDYTITSGWSGQFGEGRGFTTFAVVDNKNRRITYPSYSDAEVANGKVVSPDKSYAPQNLP</sequence>
<dbReference type="EMBL" id="AZHC01000017">
    <property type="protein sequence ID" value="OAA41063.1"/>
    <property type="molecule type" value="Genomic_DNA"/>
</dbReference>
<dbReference type="OMA" id="WPAYTDV"/>
<accession>A0A162JEP5</accession>
<reference evidence="3" key="3">
    <citation type="journal article" date="2019" name="Microbiol. Resour. Announc.">
        <title>Genome Sequence of Metarhizium rileyi, a Microbial Control Agent for Lepidoptera.</title>
        <authorList>
            <person name="Binneck E."/>
            <person name="Lastra C.C.L."/>
            <person name="Sosa-Gomez D.R."/>
        </authorList>
    </citation>
    <scope>NUCLEOTIDE SEQUENCE</scope>
    <source>
        <strain evidence="3">Cep018-CH2</strain>
    </source>
</reference>
<evidence type="ECO:0000313" key="4">
    <source>
        <dbReference type="Proteomes" id="UP000243498"/>
    </source>
</evidence>
<dbReference type="OrthoDB" id="5352317at2759"/>
<reference evidence="5" key="2">
    <citation type="submission" date="2018-12" db="EMBL/GenBank/DDBJ databases">
        <title>The complete genome of Metarhizium rileyi, a key fungal pathogen of Lepidoptera.</title>
        <authorList>
            <person name="Binneck E."/>
            <person name="Lastra C.C.L."/>
            <person name="Sosa-Gomez D.R."/>
        </authorList>
    </citation>
    <scope>NUCLEOTIDE SEQUENCE [LARGE SCALE GENOMIC DNA]</scope>
    <source>
        <strain evidence="5">Cep018-CH2</strain>
    </source>
</reference>
<reference evidence="2 4" key="1">
    <citation type="journal article" date="2016" name="Genome Biol. Evol.">
        <title>Divergent and convergent evolution of fungal pathogenicity.</title>
        <authorList>
            <person name="Shang Y."/>
            <person name="Xiao G."/>
            <person name="Zheng P."/>
            <person name="Cen K."/>
            <person name="Zhan S."/>
            <person name="Wang C."/>
        </authorList>
    </citation>
    <scope>NUCLEOTIDE SEQUENCE [LARGE SCALE GENOMIC DNA]</scope>
    <source>
        <strain evidence="2 4">RCEF 4871</strain>
    </source>
</reference>
<evidence type="ECO:0000256" key="1">
    <source>
        <dbReference type="SAM" id="SignalP"/>
    </source>
</evidence>